<keyword evidence="7" id="KW-0288">FMN</keyword>
<sequence>VYVQDVLRKQLSEEVWQVLYQSTGHLYVCGGMNMARDVAHTIQEILGHRLGITLSQAGEYLDQLK</sequence>
<dbReference type="PANTHER" id="PTHR43410">
    <property type="entry name" value="NITRIC OXIDE SYNTHASE OXYGENASE"/>
    <property type="match status" value="1"/>
</dbReference>
<protein>
    <recommendedName>
        <fullName evidence="5">nitric-oxide synthase (NADPH)</fullName>
        <ecNumber evidence="5">1.14.13.39</ecNumber>
    </recommendedName>
</protein>
<comment type="cofactor">
    <cofactor evidence="3">
        <name>heme b</name>
        <dbReference type="ChEBI" id="CHEBI:60344"/>
    </cofactor>
</comment>
<evidence type="ECO:0000256" key="13">
    <source>
        <dbReference type="ARBA" id="ARBA00047419"/>
    </source>
</evidence>
<evidence type="ECO:0000256" key="5">
    <source>
        <dbReference type="ARBA" id="ARBA00012989"/>
    </source>
</evidence>
<dbReference type="EC" id="1.14.13.39" evidence="5"/>
<evidence type="ECO:0000256" key="2">
    <source>
        <dbReference type="ARBA" id="ARBA00001950"/>
    </source>
</evidence>
<feature type="non-terminal residue" evidence="14">
    <location>
        <position position="65"/>
    </location>
</feature>
<evidence type="ECO:0000256" key="9">
    <source>
        <dbReference type="ARBA" id="ARBA00022857"/>
    </source>
</evidence>
<comment type="similarity">
    <text evidence="4">Belongs to the NOS family.</text>
</comment>
<evidence type="ECO:0000256" key="8">
    <source>
        <dbReference type="ARBA" id="ARBA00022723"/>
    </source>
</evidence>
<evidence type="ECO:0000256" key="3">
    <source>
        <dbReference type="ARBA" id="ARBA00001970"/>
    </source>
</evidence>
<organism evidence="14 15">
    <name type="scientific">Clarias magur</name>
    <name type="common">Asian catfish</name>
    <name type="synonym">Macropteronotus magur</name>
    <dbReference type="NCBI Taxonomy" id="1594786"/>
    <lineage>
        <taxon>Eukaryota</taxon>
        <taxon>Metazoa</taxon>
        <taxon>Chordata</taxon>
        <taxon>Craniata</taxon>
        <taxon>Vertebrata</taxon>
        <taxon>Euteleostomi</taxon>
        <taxon>Actinopterygii</taxon>
        <taxon>Neopterygii</taxon>
        <taxon>Teleostei</taxon>
        <taxon>Ostariophysi</taxon>
        <taxon>Siluriformes</taxon>
        <taxon>Clariidae</taxon>
        <taxon>Clarias</taxon>
    </lineage>
</organism>
<dbReference type="GO" id="GO:0005516">
    <property type="term" value="F:calmodulin binding"/>
    <property type="evidence" value="ECO:0007669"/>
    <property type="project" value="UniProtKB-KW"/>
</dbReference>
<keyword evidence="12" id="KW-0408">Iron</keyword>
<dbReference type="AlphaFoldDB" id="A0A8J4U5L8"/>
<evidence type="ECO:0000256" key="10">
    <source>
        <dbReference type="ARBA" id="ARBA00022860"/>
    </source>
</evidence>
<keyword evidence="6" id="KW-0349">Heme</keyword>
<evidence type="ECO:0000256" key="1">
    <source>
        <dbReference type="ARBA" id="ARBA00001917"/>
    </source>
</evidence>
<dbReference type="Proteomes" id="UP000727407">
    <property type="component" value="Unassembled WGS sequence"/>
</dbReference>
<dbReference type="EMBL" id="QNUK01000169">
    <property type="protein sequence ID" value="KAF5899376.1"/>
    <property type="molecule type" value="Genomic_DNA"/>
</dbReference>
<comment type="cofactor">
    <cofactor evidence="2">
        <name>(6R)-L-erythro-5,6,7,8-tetrahydrobiopterin</name>
        <dbReference type="ChEBI" id="CHEBI:59560"/>
    </cofactor>
</comment>
<dbReference type="Gene3D" id="3.40.50.80">
    <property type="entry name" value="Nucleotide-binding domain of ferredoxin-NADP reductase (FNR) module"/>
    <property type="match status" value="1"/>
</dbReference>
<evidence type="ECO:0000256" key="4">
    <source>
        <dbReference type="ARBA" id="ARBA00006267"/>
    </source>
</evidence>
<dbReference type="GO" id="GO:0046872">
    <property type="term" value="F:metal ion binding"/>
    <property type="evidence" value="ECO:0007669"/>
    <property type="project" value="UniProtKB-KW"/>
</dbReference>
<keyword evidence="11" id="KW-0560">Oxidoreductase</keyword>
<accession>A0A8J4U5L8</accession>
<dbReference type="PANTHER" id="PTHR43410:SF1">
    <property type="entry name" value="NITRIC OXIDE SYNTHASE"/>
    <property type="match status" value="1"/>
</dbReference>
<evidence type="ECO:0000256" key="12">
    <source>
        <dbReference type="ARBA" id="ARBA00023004"/>
    </source>
</evidence>
<feature type="non-terminal residue" evidence="14">
    <location>
        <position position="1"/>
    </location>
</feature>
<reference evidence="14" key="1">
    <citation type="submission" date="2020-07" db="EMBL/GenBank/DDBJ databases">
        <title>Clarias magur genome sequencing, assembly and annotation.</title>
        <authorList>
            <person name="Kushwaha B."/>
            <person name="Kumar R."/>
            <person name="Das P."/>
            <person name="Joshi C.G."/>
            <person name="Kumar D."/>
            <person name="Nagpure N.S."/>
            <person name="Pandey M."/>
            <person name="Agarwal S."/>
            <person name="Srivastava S."/>
            <person name="Singh M."/>
            <person name="Sahoo L."/>
            <person name="Jayasankar P."/>
            <person name="Meher P.K."/>
            <person name="Koringa P.G."/>
            <person name="Iquebal M.A."/>
            <person name="Das S.P."/>
            <person name="Bit A."/>
            <person name="Patnaik S."/>
            <person name="Patel N."/>
            <person name="Shah T.M."/>
            <person name="Hinsu A."/>
            <person name="Jena J.K."/>
        </authorList>
    </citation>
    <scope>NUCLEOTIDE SEQUENCE</scope>
    <source>
        <strain evidence="14">CIFAMagur01</strain>
        <tissue evidence="14">Testis</tissue>
    </source>
</reference>
<dbReference type="InterPro" id="IPR050607">
    <property type="entry name" value="NOS"/>
</dbReference>
<evidence type="ECO:0000313" key="15">
    <source>
        <dbReference type="Proteomes" id="UP000727407"/>
    </source>
</evidence>
<comment type="cofactor">
    <cofactor evidence="1">
        <name>FMN</name>
        <dbReference type="ChEBI" id="CHEBI:58210"/>
    </cofactor>
</comment>
<proteinExistence type="inferred from homology"/>
<evidence type="ECO:0000256" key="6">
    <source>
        <dbReference type="ARBA" id="ARBA00022617"/>
    </source>
</evidence>
<keyword evidence="7" id="KW-0285">Flavoprotein</keyword>
<keyword evidence="10" id="KW-0112">Calmodulin-binding</keyword>
<keyword evidence="9" id="KW-0521">NADP</keyword>
<keyword evidence="15" id="KW-1185">Reference proteome</keyword>
<dbReference type="GO" id="GO:0004517">
    <property type="term" value="F:nitric-oxide synthase activity"/>
    <property type="evidence" value="ECO:0007669"/>
    <property type="project" value="UniProtKB-EC"/>
</dbReference>
<evidence type="ECO:0000256" key="7">
    <source>
        <dbReference type="ARBA" id="ARBA00022643"/>
    </source>
</evidence>
<gene>
    <name evidence="14" type="primary">nos2</name>
    <name evidence="14" type="ORF">DAT39_010916</name>
</gene>
<evidence type="ECO:0000313" key="14">
    <source>
        <dbReference type="EMBL" id="KAF5899376.1"/>
    </source>
</evidence>
<keyword evidence="8" id="KW-0479">Metal-binding</keyword>
<comment type="caution">
    <text evidence="14">The sequence shown here is derived from an EMBL/GenBank/DDBJ whole genome shotgun (WGS) entry which is preliminary data.</text>
</comment>
<name>A0A8J4U5L8_CLAMG</name>
<evidence type="ECO:0000256" key="11">
    <source>
        <dbReference type="ARBA" id="ARBA00023002"/>
    </source>
</evidence>
<comment type="catalytic activity">
    <reaction evidence="13">
        <text>2 L-arginine + 3 NADPH + 4 O2 + H(+) = 2 L-citrulline + 2 nitric oxide + 3 NADP(+) + 4 H2O</text>
        <dbReference type="Rhea" id="RHEA:19897"/>
        <dbReference type="ChEBI" id="CHEBI:15377"/>
        <dbReference type="ChEBI" id="CHEBI:15378"/>
        <dbReference type="ChEBI" id="CHEBI:15379"/>
        <dbReference type="ChEBI" id="CHEBI:16480"/>
        <dbReference type="ChEBI" id="CHEBI:32682"/>
        <dbReference type="ChEBI" id="CHEBI:57743"/>
        <dbReference type="ChEBI" id="CHEBI:57783"/>
        <dbReference type="ChEBI" id="CHEBI:58349"/>
        <dbReference type="EC" id="1.14.13.39"/>
    </reaction>
    <physiologicalReaction direction="left-to-right" evidence="13">
        <dbReference type="Rhea" id="RHEA:19898"/>
    </physiologicalReaction>
</comment>
<dbReference type="OrthoDB" id="1688044at2759"/>
<dbReference type="InterPro" id="IPR039261">
    <property type="entry name" value="FNR_nucleotide-bd"/>
</dbReference>
<dbReference type="SUPFAM" id="SSF52343">
    <property type="entry name" value="Ferredoxin reductase-like, C-terminal NADP-linked domain"/>
    <property type="match status" value="1"/>
</dbReference>